<keyword evidence="4" id="KW-1003">Cell membrane</keyword>
<dbReference type="GO" id="GO:0005886">
    <property type="term" value="C:plasma membrane"/>
    <property type="evidence" value="ECO:0007669"/>
    <property type="project" value="UniProtKB-SubCell"/>
</dbReference>
<dbReference type="Pfam" id="PF02743">
    <property type="entry name" value="dCache_1"/>
    <property type="match status" value="1"/>
</dbReference>
<dbReference type="GO" id="GO:0005524">
    <property type="term" value="F:ATP binding"/>
    <property type="evidence" value="ECO:0007669"/>
    <property type="project" value="UniProtKB-KW"/>
</dbReference>
<dbReference type="PROSITE" id="PS50885">
    <property type="entry name" value="HAMP"/>
    <property type="match status" value="1"/>
</dbReference>
<evidence type="ECO:0000256" key="9">
    <source>
        <dbReference type="ARBA" id="ARBA00022777"/>
    </source>
</evidence>
<evidence type="ECO:0000256" key="3">
    <source>
        <dbReference type="ARBA" id="ARBA00012438"/>
    </source>
</evidence>
<dbReference type="OrthoDB" id="9776552at2"/>
<dbReference type="AlphaFoldDB" id="A0A4R5KVA2"/>
<evidence type="ECO:0000256" key="13">
    <source>
        <dbReference type="ARBA" id="ARBA00023136"/>
    </source>
</evidence>
<keyword evidence="9 17" id="KW-0418">Kinase</keyword>
<dbReference type="InterPro" id="IPR003594">
    <property type="entry name" value="HATPase_dom"/>
</dbReference>
<reference evidence="17 18" key="1">
    <citation type="submission" date="2019-03" db="EMBL/GenBank/DDBJ databases">
        <title>This is whole genome sequence of Paenibacillus sp MS74 strain.</title>
        <authorList>
            <person name="Trinh H.N."/>
        </authorList>
    </citation>
    <scope>NUCLEOTIDE SEQUENCE [LARGE SCALE GENOMIC DNA]</scope>
    <source>
        <strain evidence="17 18">MS74</strain>
    </source>
</reference>
<feature type="transmembrane region" description="Helical" evidence="14">
    <location>
        <begin position="299"/>
        <end position="321"/>
    </location>
</feature>
<proteinExistence type="predicted"/>
<comment type="caution">
    <text evidence="17">The sequence shown here is derived from an EMBL/GenBank/DDBJ whole genome shotgun (WGS) entry which is preliminary data.</text>
</comment>
<dbReference type="InterPro" id="IPR050640">
    <property type="entry name" value="Bact_2-comp_sensor_kinase"/>
</dbReference>
<dbReference type="Proteomes" id="UP000295636">
    <property type="component" value="Unassembled WGS sequence"/>
</dbReference>
<dbReference type="Pfam" id="PF06580">
    <property type="entry name" value="His_kinase"/>
    <property type="match status" value="1"/>
</dbReference>
<keyword evidence="6" id="KW-0808">Transferase</keyword>
<evidence type="ECO:0000313" key="17">
    <source>
        <dbReference type="EMBL" id="TDF99666.1"/>
    </source>
</evidence>
<gene>
    <name evidence="17" type="ORF">E1757_07505</name>
</gene>
<dbReference type="Gene3D" id="6.10.340.10">
    <property type="match status" value="1"/>
</dbReference>
<dbReference type="EC" id="2.7.13.3" evidence="3"/>
<evidence type="ECO:0000259" key="15">
    <source>
        <dbReference type="PROSITE" id="PS50109"/>
    </source>
</evidence>
<dbReference type="InterPro" id="IPR036890">
    <property type="entry name" value="HATPase_C_sf"/>
</dbReference>
<comment type="catalytic activity">
    <reaction evidence="1">
        <text>ATP + protein L-histidine = ADP + protein N-phospho-L-histidine.</text>
        <dbReference type="EC" id="2.7.13.3"/>
    </reaction>
</comment>
<sequence>MTIGGIMRLQSIRIKLTLLFLATIVFPVVVIIIAIPSYYQQLITSQESSQMEETLTALTFSIETYLDDLDRMTITPYLNDDVMRSLKLKSSSASKQLTPFEQYEAEQTLSNTLPKFLKNTRKDILGTILLPMDNSVYITSPKGYDNKAVEGYPFEKQDWYIEALKADGSVAFISVHVQNYLEGAGAEVFSVARLIKDPDSQRPLGVIMADADTAALEKMMQGIRLENGTIAAILDNKRKLIYASRKLPANVERQLAAGVPIVKDTQESYRVVSETVSRSKWYIVVLFPESVTKKQLQRIYWVGGLVAAAGLIISLVLYFTVSHWMVTPFKQMVQVMKRVQRGNLQTFYPVKGNDEIAQLGKNLNTMISQLGELIDREFRAALGQRNAEYRALQSQIQPHFLYNTLNGFIGLNRTGQSVLLERAILSLSGMMRYTLEHNDLAMLQDEMNFISKYCELQQMRFAEKLEIQIDYSPEAAGIPVPKLLLQPFVENAIIHGIEPSDNPCLLTIEASIISGLDDNPDRLDIRIADNGVGYDPGTEREGVGITNVRERLRLAYEDSGVSVESERGHGTIVRIQIPLKDVSKR</sequence>
<name>A0A4R5KVA2_9BACL</name>
<evidence type="ECO:0000256" key="14">
    <source>
        <dbReference type="SAM" id="Phobius"/>
    </source>
</evidence>
<feature type="domain" description="Histidine kinase" evidence="15">
    <location>
        <begin position="463"/>
        <end position="581"/>
    </location>
</feature>
<evidence type="ECO:0000256" key="7">
    <source>
        <dbReference type="ARBA" id="ARBA00022692"/>
    </source>
</evidence>
<keyword evidence="18" id="KW-1185">Reference proteome</keyword>
<evidence type="ECO:0000256" key="5">
    <source>
        <dbReference type="ARBA" id="ARBA00022553"/>
    </source>
</evidence>
<evidence type="ECO:0000259" key="16">
    <source>
        <dbReference type="PROSITE" id="PS50885"/>
    </source>
</evidence>
<evidence type="ECO:0000256" key="1">
    <source>
        <dbReference type="ARBA" id="ARBA00000085"/>
    </source>
</evidence>
<dbReference type="EMBL" id="SMRT01000002">
    <property type="protein sequence ID" value="TDF99666.1"/>
    <property type="molecule type" value="Genomic_DNA"/>
</dbReference>
<evidence type="ECO:0000256" key="10">
    <source>
        <dbReference type="ARBA" id="ARBA00022840"/>
    </source>
</evidence>
<dbReference type="Gene3D" id="3.30.450.20">
    <property type="entry name" value="PAS domain"/>
    <property type="match status" value="2"/>
</dbReference>
<evidence type="ECO:0000256" key="6">
    <source>
        <dbReference type="ARBA" id="ARBA00022679"/>
    </source>
</evidence>
<protein>
    <recommendedName>
        <fullName evidence="3">histidine kinase</fullName>
        <ecNumber evidence="3">2.7.13.3</ecNumber>
    </recommendedName>
</protein>
<evidence type="ECO:0000256" key="11">
    <source>
        <dbReference type="ARBA" id="ARBA00022989"/>
    </source>
</evidence>
<dbReference type="Pfam" id="PF02518">
    <property type="entry name" value="HATPase_c"/>
    <property type="match status" value="1"/>
</dbReference>
<dbReference type="SUPFAM" id="SSF158472">
    <property type="entry name" value="HAMP domain-like"/>
    <property type="match status" value="1"/>
</dbReference>
<dbReference type="PANTHER" id="PTHR34220">
    <property type="entry name" value="SENSOR HISTIDINE KINASE YPDA"/>
    <property type="match status" value="1"/>
</dbReference>
<dbReference type="InterPro" id="IPR003660">
    <property type="entry name" value="HAMP_dom"/>
</dbReference>
<dbReference type="Pfam" id="PF00672">
    <property type="entry name" value="HAMP"/>
    <property type="match status" value="1"/>
</dbReference>
<keyword evidence="13 14" id="KW-0472">Membrane</keyword>
<evidence type="ECO:0000313" key="18">
    <source>
        <dbReference type="Proteomes" id="UP000295636"/>
    </source>
</evidence>
<accession>A0A4R5KVA2</accession>
<dbReference type="SMART" id="SM00304">
    <property type="entry name" value="HAMP"/>
    <property type="match status" value="1"/>
</dbReference>
<dbReference type="CDD" id="cd06225">
    <property type="entry name" value="HAMP"/>
    <property type="match status" value="1"/>
</dbReference>
<feature type="domain" description="HAMP" evidence="16">
    <location>
        <begin position="323"/>
        <end position="375"/>
    </location>
</feature>
<keyword evidence="8" id="KW-0547">Nucleotide-binding</keyword>
<dbReference type="PROSITE" id="PS50109">
    <property type="entry name" value="HIS_KIN"/>
    <property type="match status" value="1"/>
</dbReference>
<keyword evidence="5" id="KW-0597">Phosphoprotein</keyword>
<keyword evidence="12" id="KW-0902">Two-component regulatory system</keyword>
<organism evidence="17 18">
    <name type="scientific">Paenibacillus piri</name>
    <dbReference type="NCBI Taxonomy" id="2547395"/>
    <lineage>
        <taxon>Bacteria</taxon>
        <taxon>Bacillati</taxon>
        <taxon>Bacillota</taxon>
        <taxon>Bacilli</taxon>
        <taxon>Bacillales</taxon>
        <taxon>Paenibacillaceae</taxon>
        <taxon>Paenibacillus</taxon>
    </lineage>
</organism>
<keyword evidence="10" id="KW-0067">ATP-binding</keyword>
<keyword evidence="11 14" id="KW-1133">Transmembrane helix</keyword>
<evidence type="ECO:0000256" key="8">
    <source>
        <dbReference type="ARBA" id="ARBA00022741"/>
    </source>
</evidence>
<dbReference type="InterPro" id="IPR033479">
    <property type="entry name" value="dCache_1"/>
</dbReference>
<dbReference type="InterPro" id="IPR010559">
    <property type="entry name" value="Sig_transdc_His_kin_internal"/>
</dbReference>
<dbReference type="Gene3D" id="3.30.565.10">
    <property type="entry name" value="Histidine kinase-like ATPase, C-terminal domain"/>
    <property type="match status" value="1"/>
</dbReference>
<keyword evidence="7 14" id="KW-0812">Transmembrane</keyword>
<dbReference type="SUPFAM" id="SSF55874">
    <property type="entry name" value="ATPase domain of HSP90 chaperone/DNA topoisomerase II/histidine kinase"/>
    <property type="match status" value="1"/>
</dbReference>
<evidence type="ECO:0000256" key="4">
    <source>
        <dbReference type="ARBA" id="ARBA00022475"/>
    </source>
</evidence>
<dbReference type="PANTHER" id="PTHR34220:SF7">
    <property type="entry name" value="SENSOR HISTIDINE KINASE YPDA"/>
    <property type="match status" value="1"/>
</dbReference>
<evidence type="ECO:0000256" key="12">
    <source>
        <dbReference type="ARBA" id="ARBA00023012"/>
    </source>
</evidence>
<feature type="transmembrane region" description="Helical" evidence="14">
    <location>
        <begin position="16"/>
        <end position="39"/>
    </location>
</feature>
<evidence type="ECO:0000256" key="2">
    <source>
        <dbReference type="ARBA" id="ARBA00004651"/>
    </source>
</evidence>
<dbReference type="InterPro" id="IPR005467">
    <property type="entry name" value="His_kinase_dom"/>
</dbReference>
<comment type="subcellular location">
    <subcellularLocation>
        <location evidence="2">Cell membrane</location>
        <topology evidence="2">Multi-pass membrane protein</topology>
    </subcellularLocation>
</comment>
<dbReference type="GO" id="GO:0000155">
    <property type="term" value="F:phosphorelay sensor kinase activity"/>
    <property type="evidence" value="ECO:0007669"/>
    <property type="project" value="InterPro"/>
</dbReference>